<sequence>MARRRKVGNLLALHILATLHQRPMHPYEIAAEMRGRGKEQDFKIQWGSLYTVVGNLEKHGFIRAAETTREGKRPERTVYSLTEAGRDECADWLRELVGAPEREYPRLRAALSVLGVLPPDEAVYLLHKRAEILAHQIAAEEAQLTATDGAVPRIFTIEAEFGLQLLRAEADYVRGLVAEIEDGTLSGVDMWRRLHEEGHD</sequence>
<dbReference type="InterPro" id="IPR036388">
    <property type="entry name" value="WH-like_DNA-bd_sf"/>
</dbReference>
<gene>
    <name evidence="2" type="ORF">GCM10017581_050130</name>
</gene>
<keyword evidence="3" id="KW-1185">Reference proteome</keyword>
<reference evidence="2" key="1">
    <citation type="journal article" date="2014" name="Int. J. Syst. Evol. Microbiol.">
        <title>Complete genome sequence of Corynebacterium casei LMG S-19264T (=DSM 44701T), isolated from a smear-ripened cheese.</title>
        <authorList>
            <consortium name="US DOE Joint Genome Institute (JGI-PGF)"/>
            <person name="Walter F."/>
            <person name="Albersmeier A."/>
            <person name="Kalinowski J."/>
            <person name="Ruckert C."/>
        </authorList>
    </citation>
    <scope>NUCLEOTIDE SEQUENCE</scope>
    <source>
        <strain evidence="2">VKM Ac-1321</strain>
    </source>
</reference>
<evidence type="ECO:0000313" key="2">
    <source>
        <dbReference type="EMBL" id="GLL03269.1"/>
    </source>
</evidence>
<dbReference type="Gene3D" id="1.10.10.10">
    <property type="entry name" value="Winged helix-like DNA-binding domain superfamily/Winged helix DNA-binding domain"/>
    <property type="match status" value="1"/>
</dbReference>
<dbReference type="InterPro" id="IPR005149">
    <property type="entry name" value="Tscrpt_reg_PadR_N"/>
</dbReference>
<reference evidence="2" key="2">
    <citation type="submission" date="2023-01" db="EMBL/GenBank/DDBJ databases">
        <authorList>
            <person name="Sun Q."/>
            <person name="Evtushenko L."/>
        </authorList>
    </citation>
    <scope>NUCLEOTIDE SEQUENCE</scope>
    <source>
        <strain evidence="2">VKM Ac-1321</strain>
    </source>
</reference>
<dbReference type="PANTHER" id="PTHR33169">
    <property type="entry name" value="PADR-FAMILY TRANSCRIPTIONAL REGULATOR"/>
    <property type="match status" value="1"/>
</dbReference>
<feature type="domain" description="Transcription regulator PadR N-terminal" evidence="1">
    <location>
        <begin position="15"/>
        <end position="90"/>
    </location>
</feature>
<dbReference type="Pfam" id="PF03551">
    <property type="entry name" value="PadR"/>
    <property type="match status" value="1"/>
</dbReference>
<name>A0A9W6NNB6_9ACTN</name>
<accession>A0A9W6NNB6</accession>
<dbReference type="SUPFAM" id="SSF46785">
    <property type="entry name" value="Winged helix' DNA-binding domain"/>
    <property type="match status" value="1"/>
</dbReference>
<evidence type="ECO:0000313" key="3">
    <source>
        <dbReference type="Proteomes" id="UP001143480"/>
    </source>
</evidence>
<dbReference type="RefSeq" id="WP_261960449.1">
    <property type="nucleotide sequence ID" value="NZ_BAAAXA010000001.1"/>
</dbReference>
<comment type="caution">
    <text evidence="2">The sequence shown here is derived from an EMBL/GenBank/DDBJ whole genome shotgun (WGS) entry which is preliminary data.</text>
</comment>
<evidence type="ECO:0000259" key="1">
    <source>
        <dbReference type="Pfam" id="PF03551"/>
    </source>
</evidence>
<protein>
    <submittedName>
        <fullName evidence="2">PadR family transcriptional regulator</fullName>
    </submittedName>
</protein>
<dbReference type="Proteomes" id="UP001143480">
    <property type="component" value="Unassembled WGS sequence"/>
</dbReference>
<dbReference type="InterPro" id="IPR052509">
    <property type="entry name" value="Metal_resp_DNA-bind_regulator"/>
</dbReference>
<dbReference type="AlphaFoldDB" id="A0A9W6NNB6"/>
<proteinExistence type="predicted"/>
<dbReference type="PANTHER" id="PTHR33169:SF14">
    <property type="entry name" value="TRANSCRIPTIONAL REGULATOR RV3488"/>
    <property type="match status" value="1"/>
</dbReference>
<dbReference type="InterPro" id="IPR036390">
    <property type="entry name" value="WH_DNA-bd_sf"/>
</dbReference>
<dbReference type="EMBL" id="BSFP01000032">
    <property type="protein sequence ID" value="GLL03269.1"/>
    <property type="molecule type" value="Genomic_DNA"/>
</dbReference>
<organism evidence="2 3">
    <name type="scientific">Dactylosporangium matsuzakiense</name>
    <dbReference type="NCBI Taxonomy" id="53360"/>
    <lineage>
        <taxon>Bacteria</taxon>
        <taxon>Bacillati</taxon>
        <taxon>Actinomycetota</taxon>
        <taxon>Actinomycetes</taxon>
        <taxon>Micromonosporales</taxon>
        <taxon>Micromonosporaceae</taxon>
        <taxon>Dactylosporangium</taxon>
    </lineage>
</organism>